<proteinExistence type="predicted"/>
<dbReference type="Gene3D" id="3.30.2310.20">
    <property type="entry name" value="RelE-like"/>
    <property type="match status" value="1"/>
</dbReference>
<sequence>MGSSLKKLLSRFNRKEREKIELLIGGIVSFRWDALDVKKLKGYRDVFRVQKGDIRIIYQAKEGQVFILAIERRNENTYKR</sequence>
<reference evidence="1 2" key="1">
    <citation type="journal article" date="2016" name="Nat. Commun.">
        <title>Thousands of microbial genomes shed light on interconnected biogeochemical processes in an aquifer system.</title>
        <authorList>
            <person name="Anantharaman K."/>
            <person name="Brown C.T."/>
            <person name="Hug L.A."/>
            <person name="Sharon I."/>
            <person name="Castelle C.J."/>
            <person name="Probst A.J."/>
            <person name="Thomas B.C."/>
            <person name="Singh A."/>
            <person name="Wilkins M.J."/>
            <person name="Karaoz U."/>
            <person name="Brodie E.L."/>
            <person name="Williams K.H."/>
            <person name="Hubbard S.S."/>
            <person name="Banfield J.F."/>
        </authorList>
    </citation>
    <scope>NUCLEOTIDE SEQUENCE [LARGE SCALE GENOMIC DNA]</scope>
</reference>
<gene>
    <name evidence="1" type="ORF">A2945_05265</name>
</gene>
<evidence type="ECO:0008006" key="3">
    <source>
        <dbReference type="Google" id="ProtNLM"/>
    </source>
</evidence>
<dbReference type="STRING" id="1798650.A2945_05265"/>
<accession>A0A1G2CCJ1</accession>
<dbReference type="Proteomes" id="UP000178880">
    <property type="component" value="Unassembled WGS sequence"/>
</dbReference>
<protein>
    <recommendedName>
        <fullName evidence="3">Addiction module toxin RelE</fullName>
    </recommendedName>
</protein>
<evidence type="ECO:0000313" key="1">
    <source>
        <dbReference type="EMBL" id="OGY99098.1"/>
    </source>
</evidence>
<dbReference type="EMBL" id="MHLA01000021">
    <property type="protein sequence ID" value="OGY99098.1"/>
    <property type="molecule type" value="Genomic_DNA"/>
</dbReference>
<name>A0A1G2CCJ1_9BACT</name>
<evidence type="ECO:0000313" key="2">
    <source>
        <dbReference type="Proteomes" id="UP000178880"/>
    </source>
</evidence>
<dbReference type="AlphaFoldDB" id="A0A1G2CCJ1"/>
<dbReference type="InterPro" id="IPR035093">
    <property type="entry name" value="RelE/ParE_toxin_dom_sf"/>
</dbReference>
<organism evidence="1 2">
    <name type="scientific">Candidatus Liptonbacteria bacterium RIFCSPLOWO2_01_FULL_52_25</name>
    <dbReference type="NCBI Taxonomy" id="1798650"/>
    <lineage>
        <taxon>Bacteria</taxon>
        <taxon>Candidatus Liptoniibacteriota</taxon>
    </lineage>
</organism>
<comment type="caution">
    <text evidence="1">The sequence shown here is derived from an EMBL/GenBank/DDBJ whole genome shotgun (WGS) entry which is preliminary data.</text>
</comment>
<dbReference type="SUPFAM" id="SSF143011">
    <property type="entry name" value="RelE-like"/>
    <property type="match status" value="1"/>
</dbReference>